<evidence type="ECO:0000259" key="9">
    <source>
        <dbReference type="Pfam" id="PF02771"/>
    </source>
</evidence>
<dbReference type="InterPro" id="IPR037069">
    <property type="entry name" value="AcylCoA_DH/ox_N_sf"/>
</dbReference>
<keyword evidence="11" id="KW-1185">Reference proteome</keyword>
<evidence type="ECO:0000256" key="3">
    <source>
        <dbReference type="ARBA" id="ARBA00022630"/>
    </source>
</evidence>
<dbReference type="Gene3D" id="1.10.540.10">
    <property type="entry name" value="Acyl-CoA dehydrogenase/oxidase, N-terminal domain"/>
    <property type="match status" value="1"/>
</dbReference>
<evidence type="ECO:0000313" key="11">
    <source>
        <dbReference type="Proteomes" id="UP000580043"/>
    </source>
</evidence>
<dbReference type="InterPro" id="IPR052161">
    <property type="entry name" value="Mycobact_Acyl-CoA_DH"/>
</dbReference>
<dbReference type="GO" id="GO:0050660">
    <property type="term" value="F:flavin adenine dinucleotide binding"/>
    <property type="evidence" value="ECO:0007669"/>
    <property type="project" value="InterPro"/>
</dbReference>
<comment type="caution">
    <text evidence="10">The sequence shown here is derived from an EMBL/GenBank/DDBJ whole genome shotgun (WGS) entry which is preliminary data.</text>
</comment>
<evidence type="ECO:0000256" key="2">
    <source>
        <dbReference type="ARBA" id="ARBA00009347"/>
    </source>
</evidence>
<dbReference type="RefSeq" id="WP_169147732.1">
    <property type="nucleotide sequence ID" value="NZ_JABBGA010000023.1"/>
</dbReference>
<evidence type="ECO:0000313" key="10">
    <source>
        <dbReference type="EMBL" id="NML28201.1"/>
    </source>
</evidence>
<organism evidence="10 11">
    <name type="scientific">Zoogloea dura</name>
    <dbReference type="NCBI Taxonomy" id="2728840"/>
    <lineage>
        <taxon>Bacteria</taxon>
        <taxon>Pseudomonadati</taxon>
        <taxon>Pseudomonadota</taxon>
        <taxon>Betaproteobacteria</taxon>
        <taxon>Rhodocyclales</taxon>
        <taxon>Zoogloeaceae</taxon>
        <taxon>Zoogloea</taxon>
    </lineage>
</organism>
<dbReference type="AlphaFoldDB" id="A0A848GFJ3"/>
<dbReference type="SUPFAM" id="SSF47203">
    <property type="entry name" value="Acyl-CoA dehydrogenase C-terminal domain-like"/>
    <property type="match status" value="1"/>
</dbReference>
<evidence type="ECO:0000256" key="1">
    <source>
        <dbReference type="ARBA" id="ARBA00001974"/>
    </source>
</evidence>
<evidence type="ECO:0000256" key="5">
    <source>
        <dbReference type="ARBA" id="ARBA00023002"/>
    </source>
</evidence>
<name>A0A848GFJ3_9RHOO</name>
<proteinExistence type="inferred from homology"/>
<dbReference type="FunFam" id="2.40.110.10:FF:000011">
    <property type="entry name" value="Acyl-CoA dehydrogenase FadE34"/>
    <property type="match status" value="1"/>
</dbReference>
<evidence type="ECO:0000256" key="4">
    <source>
        <dbReference type="ARBA" id="ARBA00022827"/>
    </source>
</evidence>
<reference evidence="10 11" key="1">
    <citation type="submission" date="2020-04" db="EMBL/GenBank/DDBJ databases">
        <title>Zoogloea sp. G-4-1-14 isolated from soil.</title>
        <authorList>
            <person name="Dahal R.H."/>
        </authorList>
    </citation>
    <scope>NUCLEOTIDE SEQUENCE [LARGE SCALE GENOMIC DNA]</scope>
    <source>
        <strain evidence="10 11">G-4-1-14</strain>
    </source>
</reference>
<dbReference type="Pfam" id="PF00441">
    <property type="entry name" value="Acyl-CoA_dh_1"/>
    <property type="match status" value="1"/>
</dbReference>
<dbReference type="GO" id="GO:0005886">
    <property type="term" value="C:plasma membrane"/>
    <property type="evidence" value="ECO:0007669"/>
    <property type="project" value="TreeGrafter"/>
</dbReference>
<dbReference type="Gene3D" id="2.40.110.10">
    <property type="entry name" value="Butyryl-CoA Dehydrogenase, subunit A, domain 2"/>
    <property type="match status" value="1"/>
</dbReference>
<dbReference type="PANTHER" id="PTHR43292:SF3">
    <property type="entry name" value="ACYL-COA DEHYDROGENASE FADE29"/>
    <property type="match status" value="1"/>
</dbReference>
<keyword evidence="4 6" id="KW-0274">FAD</keyword>
<dbReference type="InterPro" id="IPR009100">
    <property type="entry name" value="AcylCoA_DH/oxidase_NM_dom_sf"/>
</dbReference>
<dbReference type="EMBL" id="JABBGA010000023">
    <property type="protein sequence ID" value="NML28201.1"/>
    <property type="molecule type" value="Genomic_DNA"/>
</dbReference>
<protein>
    <submittedName>
        <fullName evidence="10">Acyl-CoA dehydrogenase</fullName>
    </submittedName>
</protein>
<dbReference type="Gene3D" id="1.20.140.10">
    <property type="entry name" value="Butyryl-CoA Dehydrogenase, subunit A, domain 3"/>
    <property type="match status" value="1"/>
</dbReference>
<evidence type="ECO:0000256" key="6">
    <source>
        <dbReference type="RuleBase" id="RU362125"/>
    </source>
</evidence>
<accession>A0A848GFJ3</accession>
<dbReference type="GO" id="GO:0016627">
    <property type="term" value="F:oxidoreductase activity, acting on the CH-CH group of donors"/>
    <property type="evidence" value="ECO:0007669"/>
    <property type="project" value="InterPro"/>
</dbReference>
<dbReference type="PANTHER" id="PTHR43292">
    <property type="entry name" value="ACYL-COA DEHYDROGENASE"/>
    <property type="match status" value="1"/>
</dbReference>
<dbReference type="SUPFAM" id="SSF56645">
    <property type="entry name" value="Acyl-CoA dehydrogenase NM domain-like"/>
    <property type="match status" value="1"/>
</dbReference>
<feature type="domain" description="Acyl-CoA dehydrogenase/oxidase N-terminal" evidence="9">
    <location>
        <begin position="5"/>
        <end position="125"/>
    </location>
</feature>
<dbReference type="InterPro" id="IPR046373">
    <property type="entry name" value="Acyl-CoA_Oxase/DH_mid-dom_sf"/>
</dbReference>
<evidence type="ECO:0000259" key="8">
    <source>
        <dbReference type="Pfam" id="PF02770"/>
    </source>
</evidence>
<keyword evidence="3 6" id="KW-0285">Flavoprotein</keyword>
<dbReference type="InterPro" id="IPR009075">
    <property type="entry name" value="AcylCo_DH/oxidase_C"/>
</dbReference>
<comment type="similarity">
    <text evidence="2 6">Belongs to the acyl-CoA dehydrogenase family.</text>
</comment>
<dbReference type="Pfam" id="PF02770">
    <property type="entry name" value="Acyl-CoA_dh_M"/>
    <property type="match status" value="1"/>
</dbReference>
<keyword evidence="5 6" id="KW-0560">Oxidoreductase</keyword>
<gene>
    <name evidence="10" type="ORF">HHL15_20785</name>
</gene>
<evidence type="ECO:0000259" key="7">
    <source>
        <dbReference type="Pfam" id="PF00441"/>
    </source>
</evidence>
<feature type="domain" description="Acyl-CoA oxidase/dehydrogenase middle" evidence="8">
    <location>
        <begin position="129"/>
        <end position="223"/>
    </location>
</feature>
<dbReference type="InterPro" id="IPR006091">
    <property type="entry name" value="Acyl-CoA_Oxase/DH_mid-dom"/>
</dbReference>
<dbReference type="Pfam" id="PF02771">
    <property type="entry name" value="Acyl-CoA_dh_N"/>
    <property type="match status" value="1"/>
</dbReference>
<dbReference type="InterPro" id="IPR013786">
    <property type="entry name" value="AcylCoA_DH/ox_N"/>
</dbReference>
<comment type="cofactor">
    <cofactor evidence="1 6">
        <name>FAD</name>
        <dbReference type="ChEBI" id="CHEBI:57692"/>
    </cofactor>
</comment>
<dbReference type="InterPro" id="IPR036250">
    <property type="entry name" value="AcylCo_DH-like_C"/>
</dbReference>
<dbReference type="Proteomes" id="UP000580043">
    <property type="component" value="Unassembled WGS sequence"/>
</dbReference>
<sequence length="409" mass="45255">MSTIDEFRKEVRAWLEANCPPAMRTPTPDGALIFGGRKLSFQSDDQRLWFERMRDKGWFAPDWPAEYGGGGLSAEQTAVLEAEMRRLHCRPAQINLGIWMLGPVILEFGTEEQKQALLKPMTRGEIRWCQGFSEPNAGSDLASLKTSAVDQGDHFLVNGTKIWTSYGDKSDWMYALVRTDPAAPKHQGISLIVLDMQSPGITVTPIDLISGKSSFCQVFFDNVNVPKGQLIGPLHGGWTLAKALLQHERRAMSKFGEFSLPTHFDLMSLAERYLPPVGAATSAATSAAAPADIALRARAVAMSMEEHSYTLTVQRMGEEMRARQNVSGLMSIMKLVHSEQEKDKFEILLDLMGHRALGWEGDEFTEQELALSKAWLGSFAQTIAGGSSEVQLNVIAKRVLELPEGKQSK</sequence>
<feature type="domain" description="Acyl-CoA dehydrogenase/oxidase C-terminal" evidence="7">
    <location>
        <begin position="293"/>
        <end position="400"/>
    </location>
</feature>